<evidence type="ECO:0000313" key="2">
    <source>
        <dbReference type="Proteomes" id="UP000028194"/>
    </source>
</evidence>
<gene>
    <name evidence="1" type="ORF">NTE_00180</name>
</gene>
<dbReference type="EMBL" id="CP007174">
    <property type="protein sequence ID" value="AIF82262.1"/>
    <property type="molecule type" value="Genomic_DNA"/>
</dbReference>
<keyword evidence="2" id="KW-1185">Reference proteome</keyword>
<organism evidence="1 2">
    <name type="scientific">Candidatus Nitrososphaera evergladensis SR1</name>
    <dbReference type="NCBI Taxonomy" id="1459636"/>
    <lineage>
        <taxon>Archaea</taxon>
        <taxon>Nitrososphaerota</taxon>
        <taxon>Nitrososphaeria</taxon>
        <taxon>Nitrososphaerales</taxon>
        <taxon>Nitrososphaeraceae</taxon>
        <taxon>Nitrososphaera</taxon>
    </lineage>
</organism>
<sequence length="95" mass="10553">MINMGMTQILTVSEKLSALMIVRAIFLMGEHLCSVAARTHWLAAIHTVVPCIVVVEFYTAVGTSHFLEPTQVPLIILFVQDSWCTGTILCHLLKK</sequence>
<protein>
    <submittedName>
        <fullName evidence="1">Uncharacterized protein</fullName>
    </submittedName>
</protein>
<name>A0A075MN86_9ARCH</name>
<dbReference type="HOGENOM" id="CLU_2366063_0_0_2"/>
<proteinExistence type="predicted"/>
<evidence type="ECO:0000313" key="1">
    <source>
        <dbReference type="EMBL" id="AIF82262.1"/>
    </source>
</evidence>
<accession>A0A075MN86</accession>
<dbReference type="KEGG" id="nev:NTE_00180"/>
<reference evidence="1 2" key="1">
    <citation type="journal article" date="2014" name="PLoS ONE">
        <title>Genome Sequence of Candidatus Nitrososphaera evergladensis from Group I.1b Enriched from Everglades Soil Reveals Novel Genomic Features of the Ammonia-Oxidizing Archaea.</title>
        <authorList>
            <person name="Zhalnina K.V."/>
            <person name="Dias R."/>
            <person name="Leonard M.T."/>
            <person name="Dorr de Quadros P."/>
            <person name="Camargo F.A."/>
            <person name="Drew J.C."/>
            <person name="Farmerie W.G."/>
            <person name="Daroub S.H."/>
            <person name="Triplett E.W."/>
        </authorList>
    </citation>
    <scope>NUCLEOTIDE SEQUENCE [LARGE SCALE GENOMIC DNA]</scope>
    <source>
        <strain evidence="1 2">SR1</strain>
    </source>
</reference>
<dbReference type="Proteomes" id="UP000028194">
    <property type="component" value="Chromosome"/>
</dbReference>
<dbReference type="AlphaFoldDB" id="A0A075MN86"/>